<dbReference type="InterPro" id="IPR010920">
    <property type="entry name" value="LSM_dom_sf"/>
</dbReference>
<protein>
    <recommendedName>
        <fullName evidence="2">Sm domain-containing protein</fullName>
    </recommendedName>
</protein>
<evidence type="ECO:0000256" key="1">
    <source>
        <dbReference type="SAM" id="MobiDB-lite"/>
    </source>
</evidence>
<sequence>MPFKFKTKDSSDSDDSDESLNLSSQFFNPLRALYSPKVKLPDSKAPIQDNLTKFNLSEDGTLTIKGKAIKKTPVASEPSTSFQRFQPHQEPIQRIRKVHNNVVKRMNNATGPLSLIRDLMENRNRVMVETRGENSVRGFCIGYVAAFDKHLNLAMEDVIEVWTRKKRLKTPTAFGSAPRSITRTALGIPVPSIKTEVRKTFRKWMLCERHVPQLMLRGENVSMVLNYSEELWDKYMNRDEWLEKFRKRKLVRRK</sequence>
<accession>A0A1B6CYT2</accession>
<feature type="region of interest" description="Disordered" evidence="1">
    <location>
        <begin position="1"/>
        <end position="20"/>
    </location>
</feature>
<dbReference type="InterPro" id="IPR001163">
    <property type="entry name" value="Sm_dom_euk/arc"/>
</dbReference>
<organism evidence="3">
    <name type="scientific">Clastoptera arizonana</name>
    <name type="common">Arizona spittle bug</name>
    <dbReference type="NCBI Taxonomy" id="38151"/>
    <lineage>
        <taxon>Eukaryota</taxon>
        <taxon>Metazoa</taxon>
        <taxon>Ecdysozoa</taxon>
        <taxon>Arthropoda</taxon>
        <taxon>Hexapoda</taxon>
        <taxon>Insecta</taxon>
        <taxon>Pterygota</taxon>
        <taxon>Neoptera</taxon>
        <taxon>Paraneoptera</taxon>
        <taxon>Hemiptera</taxon>
        <taxon>Auchenorrhyncha</taxon>
        <taxon>Cercopoidea</taxon>
        <taxon>Clastopteridae</taxon>
        <taxon>Clastoptera</taxon>
    </lineage>
</organism>
<dbReference type="Pfam" id="PF01423">
    <property type="entry name" value="LSM"/>
    <property type="match status" value="1"/>
</dbReference>
<dbReference type="EMBL" id="GEDC01018656">
    <property type="protein sequence ID" value="JAS18642.1"/>
    <property type="molecule type" value="Transcribed_RNA"/>
</dbReference>
<feature type="domain" description="Sm" evidence="2">
    <location>
        <begin position="117"/>
        <end position="226"/>
    </location>
</feature>
<dbReference type="AlphaFoldDB" id="A0A1B6CYT2"/>
<gene>
    <name evidence="3" type="ORF">g.11696</name>
</gene>
<dbReference type="GO" id="GO:0005683">
    <property type="term" value="C:U7 snRNP"/>
    <property type="evidence" value="ECO:0007669"/>
    <property type="project" value="TreeGrafter"/>
</dbReference>
<dbReference type="GO" id="GO:0071209">
    <property type="term" value="F:U7 snRNA binding"/>
    <property type="evidence" value="ECO:0007669"/>
    <property type="project" value="InterPro"/>
</dbReference>
<feature type="compositionally biased region" description="Basic and acidic residues" evidence="1">
    <location>
        <begin position="1"/>
        <end position="11"/>
    </location>
</feature>
<dbReference type="SMART" id="SM00651">
    <property type="entry name" value="Sm"/>
    <property type="match status" value="1"/>
</dbReference>
<dbReference type="PANTHER" id="PTHR21415">
    <property type="entry name" value="U7 SNRNA-ASSOCIATED SM-LIKE PROTEIN LSM11"/>
    <property type="match status" value="1"/>
</dbReference>
<dbReference type="GO" id="GO:0006398">
    <property type="term" value="P:mRNA 3'-end processing by stem-loop binding and cleavage"/>
    <property type="evidence" value="ECO:0007669"/>
    <property type="project" value="TreeGrafter"/>
</dbReference>
<dbReference type="PANTHER" id="PTHR21415:SF1">
    <property type="entry name" value="U7 SNRNA-ASSOCIATED SM-LIKE PROTEIN LSM11"/>
    <property type="match status" value="1"/>
</dbReference>
<dbReference type="Gene3D" id="2.30.30.100">
    <property type="match status" value="1"/>
</dbReference>
<reference evidence="3" key="1">
    <citation type="submission" date="2015-12" db="EMBL/GenBank/DDBJ databases">
        <title>De novo transcriptome assembly of four potential Pierce s Disease insect vectors from Arizona vineyards.</title>
        <authorList>
            <person name="Tassone E.E."/>
        </authorList>
    </citation>
    <scope>NUCLEOTIDE SEQUENCE</scope>
</reference>
<dbReference type="InterPro" id="IPR039267">
    <property type="entry name" value="Lsm11"/>
</dbReference>
<proteinExistence type="predicted"/>
<evidence type="ECO:0000259" key="2">
    <source>
        <dbReference type="SMART" id="SM00651"/>
    </source>
</evidence>
<name>A0A1B6CYT2_9HEMI</name>
<dbReference type="SUPFAM" id="SSF50182">
    <property type="entry name" value="Sm-like ribonucleoproteins"/>
    <property type="match status" value="1"/>
</dbReference>
<evidence type="ECO:0000313" key="3">
    <source>
        <dbReference type="EMBL" id="JAS18642.1"/>
    </source>
</evidence>